<dbReference type="AlphaFoldDB" id="A0A558HPY0"/>
<evidence type="ECO:0000256" key="2">
    <source>
        <dbReference type="ARBA" id="ARBA00022729"/>
    </source>
</evidence>
<feature type="domain" description="Solute-binding protein family 3/N-terminal" evidence="4">
    <location>
        <begin position="45"/>
        <end position="272"/>
    </location>
</feature>
<reference evidence="5 6" key="1">
    <citation type="submission" date="2019-07" db="EMBL/GenBank/DDBJ databases">
        <title>Diversity of Bacteria from Kongsfjorden, Arctic.</title>
        <authorList>
            <person name="Yu Y."/>
        </authorList>
    </citation>
    <scope>NUCLEOTIDE SEQUENCE [LARGE SCALE GENOMIC DNA]</scope>
    <source>
        <strain evidence="5 6">SM1923</strain>
    </source>
</reference>
<evidence type="ECO:0000313" key="5">
    <source>
        <dbReference type="EMBL" id="TVU71177.1"/>
    </source>
</evidence>
<dbReference type="RefSeq" id="WP_084488189.1">
    <property type="nucleotide sequence ID" value="NZ_CAWOWR010000097.1"/>
</dbReference>
<accession>A0A558HPY0</accession>
<proteinExistence type="inferred from homology"/>
<comment type="caution">
    <text evidence="5">The sequence shown here is derived from an EMBL/GenBank/DDBJ whole genome shotgun (WGS) entry which is preliminary data.</text>
</comment>
<dbReference type="Gene3D" id="3.40.190.10">
    <property type="entry name" value="Periplasmic binding protein-like II"/>
    <property type="match status" value="2"/>
</dbReference>
<feature type="signal peptide" evidence="3">
    <location>
        <begin position="1"/>
        <end position="42"/>
    </location>
</feature>
<evidence type="ECO:0000259" key="4">
    <source>
        <dbReference type="SMART" id="SM00062"/>
    </source>
</evidence>
<gene>
    <name evidence="5" type="ORF">FQP86_06495</name>
</gene>
<comment type="similarity">
    <text evidence="1">Belongs to the bacterial solute-binding protein 3 family.</text>
</comment>
<evidence type="ECO:0000313" key="6">
    <source>
        <dbReference type="Proteomes" id="UP000319941"/>
    </source>
</evidence>
<dbReference type="STRING" id="553385.GCA_000591415_03506"/>
<dbReference type="PANTHER" id="PTHR35936">
    <property type="entry name" value="MEMBRANE-BOUND LYTIC MUREIN TRANSGLYCOSYLASE F"/>
    <property type="match status" value="1"/>
</dbReference>
<dbReference type="Pfam" id="PF00497">
    <property type="entry name" value="SBP_bac_3"/>
    <property type="match status" value="1"/>
</dbReference>
<keyword evidence="6" id="KW-1185">Reference proteome</keyword>
<keyword evidence="2 3" id="KW-0732">Signal</keyword>
<feature type="chain" id="PRO_5021874744" evidence="3">
    <location>
        <begin position="43"/>
        <end position="276"/>
    </location>
</feature>
<dbReference type="SMART" id="SM00062">
    <property type="entry name" value="PBPb"/>
    <property type="match status" value="1"/>
</dbReference>
<name>A0A558HPY0_9GAMM</name>
<organism evidence="5 6">
    <name type="scientific">Cobetia crustatorum</name>
    <dbReference type="NCBI Taxonomy" id="553385"/>
    <lineage>
        <taxon>Bacteria</taxon>
        <taxon>Pseudomonadati</taxon>
        <taxon>Pseudomonadota</taxon>
        <taxon>Gammaproteobacteria</taxon>
        <taxon>Oceanospirillales</taxon>
        <taxon>Halomonadaceae</taxon>
        <taxon>Cobetia</taxon>
    </lineage>
</organism>
<dbReference type="InterPro" id="IPR001638">
    <property type="entry name" value="Solute-binding_3/MltF_N"/>
</dbReference>
<evidence type="ECO:0000256" key="1">
    <source>
        <dbReference type="ARBA" id="ARBA00010333"/>
    </source>
</evidence>
<dbReference type="EMBL" id="VNFH01000004">
    <property type="protein sequence ID" value="TVU71177.1"/>
    <property type="molecule type" value="Genomic_DNA"/>
</dbReference>
<protein>
    <submittedName>
        <fullName evidence="5">Transporter substrate-binding domain-containing protein</fullName>
    </submittedName>
</protein>
<dbReference type="SUPFAM" id="SSF53850">
    <property type="entry name" value="Periplasmic binding protein-like II"/>
    <property type="match status" value="1"/>
</dbReference>
<sequence>MTRISLHASRTLPSLRTCSALRTALGALLFTSLTLGVSQAQASDTLKVGISAEPYPPFTYTSSDGEWTGFEVELAEAICTAMTRDCAITPTGWSGIIPSLKAGRIDMIMNSMSITTARQKVINFSVPYYFTPGAYVAASDLTLDIPNGLDGKILGVQSATTNATYARQALRDTGVEVRLYDQAEQVNRDLLSGRLDVILADEIAMAELVGREEAKDFEIKATAPHHKAYGEGVGIGLRQDDDALKEAVDAAIQKVQKDGTCSALSNKYFATDVCIG</sequence>
<dbReference type="Proteomes" id="UP000319941">
    <property type="component" value="Unassembled WGS sequence"/>
</dbReference>
<dbReference type="OrthoDB" id="9768183at2"/>
<dbReference type="PANTHER" id="PTHR35936:SF19">
    <property type="entry name" value="AMINO-ACID-BINDING PROTEIN YXEM-RELATED"/>
    <property type="match status" value="1"/>
</dbReference>
<evidence type="ECO:0000256" key="3">
    <source>
        <dbReference type="SAM" id="SignalP"/>
    </source>
</evidence>